<evidence type="ECO:0000256" key="13">
    <source>
        <dbReference type="SAM" id="Phobius"/>
    </source>
</evidence>
<keyword evidence="8" id="KW-0418">Kinase</keyword>
<dbReference type="SMART" id="SM00387">
    <property type="entry name" value="HATPase_c"/>
    <property type="match status" value="1"/>
</dbReference>
<evidence type="ECO:0000256" key="7">
    <source>
        <dbReference type="ARBA" id="ARBA00022741"/>
    </source>
</evidence>
<proteinExistence type="predicted"/>
<evidence type="ECO:0000256" key="9">
    <source>
        <dbReference type="ARBA" id="ARBA00022840"/>
    </source>
</evidence>
<accession>A0A1S8NIX8</accession>
<evidence type="ECO:0000256" key="1">
    <source>
        <dbReference type="ARBA" id="ARBA00000085"/>
    </source>
</evidence>
<comment type="catalytic activity">
    <reaction evidence="1">
        <text>ATP + protein L-histidine = ADP + protein N-phospho-L-histidine.</text>
        <dbReference type="EC" id="2.7.13.3"/>
    </reaction>
</comment>
<keyword evidence="9" id="KW-0067">ATP-binding</keyword>
<dbReference type="PANTHER" id="PTHR45528:SF8">
    <property type="entry name" value="HISTIDINE KINASE"/>
    <property type="match status" value="1"/>
</dbReference>
<keyword evidence="12 13" id="KW-0472">Membrane</keyword>
<protein>
    <recommendedName>
        <fullName evidence="3">histidine kinase</fullName>
        <ecNumber evidence="3">2.7.13.3</ecNumber>
    </recommendedName>
</protein>
<dbReference type="GO" id="GO:0005886">
    <property type="term" value="C:plasma membrane"/>
    <property type="evidence" value="ECO:0007669"/>
    <property type="project" value="TreeGrafter"/>
</dbReference>
<dbReference type="AlphaFoldDB" id="A0A1S8NIX8"/>
<dbReference type="InterPro" id="IPR003594">
    <property type="entry name" value="HATPase_dom"/>
</dbReference>
<evidence type="ECO:0000256" key="3">
    <source>
        <dbReference type="ARBA" id="ARBA00012438"/>
    </source>
</evidence>
<keyword evidence="6 13" id="KW-0812">Transmembrane</keyword>
<dbReference type="SUPFAM" id="SSF47384">
    <property type="entry name" value="Homodimeric domain of signal transducing histidine kinase"/>
    <property type="match status" value="1"/>
</dbReference>
<evidence type="ECO:0000259" key="14">
    <source>
        <dbReference type="PROSITE" id="PS50109"/>
    </source>
</evidence>
<dbReference type="CDD" id="cd00082">
    <property type="entry name" value="HisKA"/>
    <property type="match status" value="1"/>
</dbReference>
<feature type="transmembrane region" description="Helical" evidence="13">
    <location>
        <begin position="6"/>
        <end position="26"/>
    </location>
</feature>
<gene>
    <name evidence="15" type="primary">phoR_3</name>
    <name evidence="15" type="ORF">CLOSAC_06680</name>
</gene>
<evidence type="ECO:0000256" key="12">
    <source>
        <dbReference type="ARBA" id="ARBA00023136"/>
    </source>
</evidence>
<dbReference type="PANTHER" id="PTHR45528">
    <property type="entry name" value="SENSOR HISTIDINE KINASE CPXA"/>
    <property type="match status" value="1"/>
</dbReference>
<evidence type="ECO:0000256" key="6">
    <source>
        <dbReference type="ARBA" id="ARBA00022692"/>
    </source>
</evidence>
<dbReference type="Gene3D" id="1.10.287.130">
    <property type="match status" value="1"/>
</dbReference>
<dbReference type="InterPro" id="IPR036890">
    <property type="entry name" value="HATPase_C_sf"/>
</dbReference>
<keyword evidence="5 15" id="KW-0808">Transferase</keyword>
<dbReference type="Pfam" id="PF00512">
    <property type="entry name" value="HisKA"/>
    <property type="match status" value="1"/>
</dbReference>
<dbReference type="InterPro" id="IPR003661">
    <property type="entry name" value="HisK_dim/P_dom"/>
</dbReference>
<dbReference type="SMART" id="SM00388">
    <property type="entry name" value="HisKA"/>
    <property type="match status" value="1"/>
</dbReference>
<keyword evidence="11" id="KW-0902">Two-component regulatory system</keyword>
<dbReference type="EC" id="2.7.13.3" evidence="3"/>
<reference evidence="15 16" key="1">
    <citation type="submission" date="2016-05" db="EMBL/GenBank/DDBJ databases">
        <title>Microbial solvent formation.</title>
        <authorList>
            <person name="Poehlein A."/>
            <person name="Montoya Solano J.D."/>
            <person name="Flitsch S."/>
            <person name="Krabben P."/>
            <person name="Duerre P."/>
            <person name="Daniel R."/>
        </authorList>
    </citation>
    <scope>NUCLEOTIDE SEQUENCE [LARGE SCALE GENOMIC DNA]</scope>
    <source>
        <strain evidence="15 16">L1-8</strain>
    </source>
</reference>
<dbReference type="Pfam" id="PF02518">
    <property type="entry name" value="HATPase_c"/>
    <property type="match status" value="1"/>
</dbReference>
<dbReference type="Proteomes" id="UP000191154">
    <property type="component" value="Unassembled WGS sequence"/>
</dbReference>
<organism evidence="15 16">
    <name type="scientific">Clostridium saccharobutylicum</name>
    <dbReference type="NCBI Taxonomy" id="169679"/>
    <lineage>
        <taxon>Bacteria</taxon>
        <taxon>Bacillati</taxon>
        <taxon>Bacillota</taxon>
        <taxon>Clostridia</taxon>
        <taxon>Eubacteriales</taxon>
        <taxon>Clostridiaceae</taxon>
        <taxon>Clostridium</taxon>
    </lineage>
</organism>
<dbReference type="InterPro" id="IPR004358">
    <property type="entry name" value="Sig_transdc_His_kin-like_C"/>
</dbReference>
<sequence length="322" mass="36952">MSNMNAIDYILISIVIILIILIVSYYKKLNYICGVLDEILAGNLNQRVRLQNNIKQLGRLSVKLNSVIENFQKVNEKSRINEESRKKMISNISHDLRTPLTSMLGYMELMLDDNTTNDKLFDCNSLNYKQKNEYLEIIYNKGNYLYNLLEEFFQISKLDSNDVKIEIKEVNVSEIIRQNIISFFNEINKLDIEPKINIPEDDVYALGDEKALNRILNNLINNAIKYGVQATIIGVNLIEDEDKISIEVYDNGGGIPENEIDYVFDRLYTVEKSRKLNTKSSGIGLTIVKKLVNSLKGTISVSSVPFEKTVFKFTLPKTLKKL</sequence>
<evidence type="ECO:0000256" key="11">
    <source>
        <dbReference type="ARBA" id="ARBA00023012"/>
    </source>
</evidence>
<dbReference type="InterPro" id="IPR050398">
    <property type="entry name" value="HssS/ArlS-like"/>
</dbReference>
<dbReference type="GO" id="GO:0005524">
    <property type="term" value="F:ATP binding"/>
    <property type="evidence" value="ECO:0007669"/>
    <property type="project" value="UniProtKB-KW"/>
</dbReference>
<name>A0A1S8NIX8_CLOSA</name>
<dbReference type="InterPro" id="IPR005467">
    <property type="entry name" value="His_kinase_dom"/>
</dbReference>
<dbReference type="SUPFAM" id="SSF55874">
    <property type="entry name" value="ATPase domain of HSP90 chaperone/DNA topoisomerase II/histidine kinase"/>
    <property type="match status" value="1"/>
</dbReference>
<evidence type="ECO:0000256" key="4">
    <source>
        <dbReference type="ARBA" id="ARBA00022553"/>
    </source>
</evidence>
<dbReference type="FunFam" id="3.30.565.10:FF:000013">
    <property type="entry name" value="Two-component sensor histidine kinase"/>
    <property type="match status" value="1"/>
</dbReference>
<evidence type="ECO:0000313" key="15">
    <source>
        <dbReference type="EMBL" id="OOM16397.1"/>
    </source>
</evidence>
<comment type="subcellular location">
    <subcellularLocation>
        <location evidence="2">Membrane</location>
        <topology evidence="2">Multi-pass membrane protein</topology>
    </subcellularLocation>
</comment>
<comment type="caution">
    <text evidence="15">The sequence shown here is derived from an EMBL/GenBank/DDBJ whole genome shotgun (WGS) entry which is preliminary data.</text>
</comment>
<keyword evidence="7" id="KW-0547">Nucleotide-binding</keyword>
<evidence type="ECO:0000256" key="8">
    <source>
        <dbReference type="ARBA" id="ARBA00022777"/>
    </source>
</evidence>
<dbReference type="PROSITE" id="PS50109">
    <property type="entry name" value="HIS_KIN"/>
    <property type="match status" value="1"/>
</dbReference>
<dbReference type="GO" id="GO:0000155">
    <property type="term" value="F:phosphorelay sensor kinase activity"/>
    <property type="evidence" value="ECO:0007669"/>
    <property type="project" value="InterPro"/>
</dbReference>
<dbReference type="Gene3D" id="3.30.565.10">
    <property type="entry name" value="Histidine kinase-like ATPase, C-terminal domain"/>
    <property type="match status" value="1"/>
</dbReference>
<feature type="domain" description="Histidine kinase" evidence="14">
    <location>
        <begin position="91"/>
        <end position="319"/>
    </location>
</feature>
<evidence type="ECO:0000256" key="2">
    <source>
        <dbReference type="ARBA" id="ARBA00004141"/>
    </source>
</evidence>
<evidence type="ECO:0000313" key="16">
    <source>
        <dbReference type="Proteomes" id="UP000191154"/>
    </source>
</evidence>
<keyword evidence="4" id="KW-0597">Phosphoprotein</keyword>
<evidence type="ECO:0000256" key="5">
    <source>
        <dbReference type="ARBA" id="ARBA00022679"/>
    </source>
</evidence>
<dbReference type="EMBL" id="LZYZ01000001">
    <property type="protein sequence ID" value="OOM16397.1"/>
    <property type="molecule type" value="Genomic_DNA"/>
</dbReference>
<dbReference type="PRINTS" id="PR00344">
    <property type="entry name" value="BCTRLSENSOR"/>
</dbReference>
<dbReference type="STRING" id="169679.CSACC_40590"/>
<evidence type="ECO:0000256" key="10">
    <source>
        <dbReference type="ARBA" id="ARBA00022989"/>
    </source>
</evidence>
<dbReference type="InterPro" id="IPR036097">
    <property type="entry name" value="HisK_dim/P_sf"/>
</dbReference>
<keyword evidence="10 13" id="KW-1133">Transmembrane helix</keyword>